<evidence type="ECO:0000256" key="4">
    <source>
        <dbReference type="ARBA" id="ARBA00022989"/>
    </source>
</evidence>
<dbReference type="Gene3D" id="1.20.1250.20">
    <property type="entry name" value="MFS general substrate transporter like domains"/>
    <property type="match status" value="2"/>
</dbReference>
<name>A0A2C5XE69_9PEZI</name>
<dbReference type="PROSITE" id="PS50850">
    <property type="entry name" value="MFS"/>
    <property type="match status" value="1"/>
</dbReference>
<feature type="transmembrane region" description="Helical" evidence="7">
    <location>
        <begin position="95"/>
        <end position="117"/>
    </location>
</feature>
<comment type="subcellular location">
    <subcellularLocation>
        <location evidence="1">Membrane</location>
        <topology evidence="1">Multi-pass membrane protein</topology>
    </subcellularLocation>
</comment>
<dbReference type="PANTHER" id="PTHR43791">
    <property type="entry name" value="PERMEASE-RELATED"/>
    <property type="match status" value="1"/>
</dbReference>
<feature type="transmembrane region" description="Helical" evidence="7">
    <location>
        <begin position="500"/>
        <end position="521"/>
    </location>
</feature>
<feature type="transmembrane region" description="Helical" evidence="7">
    <location>
        <begin position="533"/>
        <end position="553"/>
    </location>
</feature>
<feature type="transmembrane region" description="Helical" evidence="7">
    <location>
        <begin position="368"/>
        <end position="395"/>
    </location>
</feature>
<reference evidence="9 10" key="2">
    <citation type="journal article" date="2013" name="IMA Fungus">
        <title>IMA Genome-F 1: Ceratocystis fimbriata: Draft nuclear genome sequence for the plant pathogen, Ceratocystis fimbriata.</title>
        <authorList>
            <person name="Wilken P.M."/>
            <person name="Steenkamp E.T."/>
            <person name="Wingfield M.J."/>
            <person name="de Beer Z.W."/>
            <person name="Wingfield B.D."/>
        </authorList>
    </citation>
    <scope>NUCLEOTIDE SEQUENCE [LARGE SCALE GENOMIC DNA]</scope>
    <source>
        <strain evidence="9 10">CBS 114723</strain>
    </source>
</reference>
<dbReference type="AlphaFoldDB" id="A0A2C5XE69"/>
<feature type="region of interest" description="Disordered" evidence="6">
    <location>
        <begin position="1"/>
        <end position="54"/>
    </location>
</feature>
<dbReference type="FunFam" id="1.20.1250.20:FF:000018">
    <property type="entry name" value="MFS transporter permease"/>
    <property type="match status" value="1"/>
</dbReference>
<feature type="transmembrane region" description="Helical" evidence="7">
    <location>
        <begin position="191"/>
        <end position="211"/>
    </location>
</feature>
<accession>A0A2C5XE69</accession>
<dbReference type="InterPro" id="IPR036259">
    <property type="entry name" value="MFS_trans_sf"/>
</dbReference>
<feature type="compositionally biased region" description="Polar residues" evidence="6">
    <location>
        <begin position="320"/>
        <end position="331"/>
    </location>
</feature>
<evidence type="ECO:0000256" key="1">
    <source>
        <dbReference type="ARBA" id="ARBA00004141"/>
    </source>
</evidence>
<feature type="transmembrane region" description="Helical" evidence="7">
    <location>
        <begin position="137"/>
        <end position="154"/>
    </location>
</feature>
<dbReference type="GO" id="GO:0022857">
    <property type="term" value="F:transmembrane transporter activity"/>
    <property type="evidence" value="ECO:0007669"/>
    <property type="project" value="InterPro"/>
</dbReference>
<feature type="transmembrane region" description="Helical" evidence="7">
    <location>
        <begin position="255"/>
        <end position="275"/>
    </location>
</feature>
<dbReference type="PANTHER" id="PTHR43791:SF5">
    <property type="entry name" value="MAJOR FACILITATOR SUPERFAMILY (MFS) PROFILE DOMAIN-CONTAINING PROTEIN"/>
    <property type="match status" value="1"/>
</dbReference>
<evidence type="ECO:0000256" key="7">
    <source>
        <dbReference type="SAM" id="Phobius"/>
    </source>
</evidence>
<dbReference type="OrthoDB" id="2962993at2759"/>
<proteinExistence type="predicted"/>
<comment type="caution">
    <text evidence="9">The sequence shown here is derived from an EMBL/GenBank/DDBJ whole genome shotgun (WGS) entry which is preliminary data.</text>
</comment>
<feature type="transmembrane region" description="Helical" evidence="7">
    <location>
        <begin position="433"/>
        <end position="453"/>
    </location>
</feature>
<evidence type="ECO:0000256" key="6">
    <source>
        <dbReference type="SAM" id="MobiDB-lite"/>
    </source>
</evidence>
<dbReference type="Proteomes" id="UP000222788">
    <property type="component" value="Unassembled WGS sequence"/>
</dbReference>
<feature type="compositionally biased region" description="Basic and acidic residues" evidence="6">
    <location>
        <begin position="1"/>
        <end position="12"/>
    </location>
</feature>
<evidence type="ECO:0000256" key="5">
    <source>
        <dbReference type="ARBA" id="ARBA00023136"/>
    </source>
</evidence>
<evidence type="ECO:0000313" key="9">
    <source>
        <dbReference type="EMBL" id="PHH54983.1"/>
    </source>
</evidence>
<feature type="compositionally biased region" description="Low complexity" evidence="6">
    <location>
        <begin position="14"/>
        <end position="47"/>
    </location>
</feature>
<evidence type="ECO:0000256" key="2">
    <source>
        <dbReference type="ARBA" id="ARBA00022448"/>
    </source>
</evidence>
<dbReference type="InterPro" id="IPR011701">
    <property type="entry name" value="MFS"/>
</dbReference>
<protein>
    <submittedName>
        <fullName evidence="9">Putative transporter</fullName>
    </submittedName>
</protein>
<dbReference type="EMBL" id="APWK03000017">
    <property type="protein sequence ID" value="PHH54983.1"/>
    <property type="molecule type" value="Genomic_DNA"/>
</dbReference>
<dbReference type="SUPFAM" id="SSF103473">
    <property type="entry name" value="MFS general substrate transporter"/>
    <property type="match status" value="1"/>
</dbReference>
<feature type="transmembrane region" description="Helical" evidence="7">
    <location>
        <begin position="465"/>
        <end position="488"/>
    </location>
</feature>
<feature type="domain" description="Major facilitator superfamily (MFS) profile" evidence="8">
    <location>
        <begin position="95"/>
        <end position="558"/>
    </location>
</feature>
<evidence type="ECO:0000256" key="3">
    <source>
        <dbReference type="ARBA" id="ARBA00022692"/>
    </source>
</evidence>
<feature type="transmembrane region" description="Helical" evidence="7">
    <location>
        <begin position="401"/>
        <end position="421"/>
    </location>
</feature>
<organism evidence="9 10">
    <name type="scientific">Ceratocystis fimbriata CBS 114723</name>
    <dbReference type="NCBI Taxonomy" id="1035309"/>
    <lineage>
        <taxon>Eukaryota</taxon>
        <taxon>Fungi</taxon>
        <taxon>Dikarya</taxon>
        <taxon>Ascomycota</taxon>
        <taxon>Pezizomycotina</taxon>
        <taxon>Sordariomycetes</taxon>
        <taxon>Hypocreomycetidae</taxon>
        <taxon>Microascales</taxon>
        <taxon>Ceratocystidaceae</taxon>
        <taxon>Ceratocystis</taxon>
    </lineage>
</organism>
<keyword evidence="4 7" id="KW-1133">Transmembrane helix</keyword>
<feature type="transmembrane region" description="Helical" evidence="7">
    <location>
        <begin position="166"/>
        <end position="185"/>
    </location>
</feature>
<feature type="transmembrane region" description="Helical" evidence="7">
    <location>
        <begin position="223"/>
        <end position="243"/>
    </location>
</feature>
<feature type="region of interest" description="Disordered" evidence="6">
    <location>
        <begin position="303"/>
        <end position="331"/>
    </location>
</feature>
<keyword evidence="5 7" id="KW-0472">Membrane</keyword>
<dbReference type="STRING" id="1035309.A0A2C5XE69"/>
<evidence type="ECO:0000313" key="10">
    <source>
        <dbReference type="Proteomes" id="UP000222788"/>
    </source>
</evidence>
<dbReference type="InterPro" id="IPR020846">
    <property type="entry name" value="MFS_dom"/>
</dbReference>
<evidence type="ECO:0000259" key="8">
    <source>
        <dbReference type="PROSITE" id="PS50850"/>
    </source>
</evidence>
<dbReference type="GO" id="GO:0016020">
    <property type="term" value="C:membrane"/>
    <property type="evidence" value="ECO:0007669"/>
    <property type="project" value="UniProtKB-SubCell"/>
</dbReference>
<dbReference type="Pfam" id="PF07690">
    <property type="entry name" value="MFS_1"/>
    <property type="match status" value="1"/>
</dbReference>
<sequence length="598" mass="65261">MSSGSQEKEAMDVKLSALKPPLASSAAKETTASSSTGPGSPSGPSSSHSKKDEDGEYIRRIATGDRTDSNASLTADGANRTEAEKALVRKLDLRIMPAICLAWMLFYLDRAAIGFALTNGLVRELRLHGVQINVMMMLYYVPFIILSIPGNLILRRVGAGRMISIVVISWGVVTTCTGFVKSYGALCVMRILMGITESFFLGGVMLYLGFFYRANELTARTGIFYSSTSISAAIGGLLASGLGEIKTGKYIGWSWIFFIEGIITVLIGIGSWIILPIRPETCNFLSPSERQLALTRMKEADMKYQSRGSGSADVAESGRISDNNSSQTGTGTFHHITKLDQKVADGVQHDRLEWPVVKRALLNPLTPMMALSCFFNIEGLSSYIMFLPTIVSVIVGDGSRLKANLLTVPPNIAAFIATIAITQWSQRWGRSGIPIIFCGSMAALGYTLLLIGSETRGPYQIVPSVQYVGTFFVGMGVSALPPIALAWVSVNTAPHYVRALVLGFVIAIGNTASFLSSFTYLSKEAPKYTTGHSINLGCLCALIVIGISILTWMKWENSKRARGDRDYRLDPSNYQGRMSKEEYELHLGWDHPKHRFQM</sequence>
<keyword evidence="2" id="KW-0813">Transport</keyword>
<reference evidence="9 10" key="1">
    <citation type="journal article" date="2013" name="Fungal Biol.">
        <title>Analysis of microsatellite markers in the genome of the plant pathogen Ceratocystis fimbriata.</title>
        <authorList>
            <person name="Simpson M.C."/>
            <person name="Wilken P.M."/>
            <person name="Coetzee M.P."/>
            <person name="Wingfield M.J."/>
            <person name="Wingfield B.D."/>
        </authorList>
    </citation>
    <scope>NUCLEOTIDE SEQUENCE [LARGE SCALE GENOMIC DNA]</scope>
    <source>
        <strain evidence="9 10">CBS 114723</strain>
    </source>
</reference>
<keyword evidence="3 7" id="KW-0812">Transmembrane</keyword>
<keyword evidence="10" id="KW-1185">Reference proteome</keyword>
<gene>
    <name evidence="9" type="ORF">CFIMG_007621RA00001</name>
</gene>